<dbReference type="EMBL" id="JAPFFF010000018">
    <property type="protein sequence ID" value="KAK8861029.1"/>
    <property type="molecule type" value="Genomic_DNA"/>
</dbReference>
<proteinExistence type="predicted"/>
<organism evidence="1 2">
    <name type="scientific">Tritrichomonas musculus</name>
    <dbReference type="NCBI Taxonomy" id="1915356"/>
    <lineage>
        <taxon>Eukaryota</taxon>
        <taxon>Metamonada</taxon>
        <taxon>Parabasalia</taxon>
        <taxon>Tritrichomonadida</taxon>
        <taxon>Tritrichomonadidae</taxon>
        <taxon>Tritrichomonas</taxon>
    </lineage>
</organism>
<sequence>MSSEIVVLWDCRAKCQKPIEVWKSIVDTTKGVKPTSLLILQPPNCQIPQPLQTVMRMTNTKMFVGNDAVEFAFLELCLSITSYPGANIILVTDDLVTFVRPFRLNADSKATIITSSQLPWPLNQASWTKSLRFLSSSRKK</sequence>
<accession>A0ABR2IDA8</accession>
<gene>
    <name evidence="1" type="ORF">M9Y10_012721</name>
</gene>
<evidence type="ECO:0000313" key="1">
    <source>
        <dbReference type="EMBL" id="KAK8861029.1"/>
    </source>
</evidence>
<comment type="caution">
    <text evidence="1">The sequence shown here is derived from an EMBL/GenBank/DDBJ whole genome shotgun (WGS) entry which is preliminary data.</text>
</comment>
<dbReference type="Proteomes" id="UP001470230">
    <property type="component" value="Unassembled WGS sequence"/>
</dbReference>
<keyword evidence="2" id="KW-1185">Reference proteome</keyword>
<name>A0ABR2IDA8_9EUKA</name>
<protein>
    <submittedName>
        <fullName evidence="1">Uncharacterized protein</fullName>
    </submittedName>
</protein>
<reference evidence="1 2" key="1">
    <citation type="submission" date="2024-04" db="EMBL/GenBank/DDBJ databases">
        <title>Tritrichomonas musculus Genome.</title>
        <authorList>
            <person name="Alves-Ferreira E."/>
            <person name="Grigg M."/>
            <person name="Lorenzi H."/>
            <person name="Galac M."/>
        </authorList>
    </citation>
    <scope>NUCLEOTIDE SEQUENCE [LARGE SCALE GENOMIC DNA]</scope>
    <source>
        <strain evidence="1 2">EAF2021</strain>
    </source>
</reference>
<evidence type="ECO:0000313" key="2">
    <source>
        <dbReference type="Proteomes" id="UP001470230"/>
    </source>
</evidence>